<protein>
    <submittedName>
        <fullName evidence="2">Uncharacterized protein</fullName>
    </submittedName>
</protein>
<name>F8LDE2_9BACT</name>
<organism evidence="2">
    <name type="scientific">Waddlia chondrophila 2032/99</name>
    <dbReference type="NCBI Taxonomy" id="765953"/>
    <lineage>
        <taxon>Bacteria</taxon>
        <taxon>Pseudomonadati</taxon>
        <taxon>Chlamydiota</taxon>
        <taxon>Chlamydiia</taxon>
        <taxon>Parachlamydiales</taxon>
        <taxon>Waddliaceae</taxon>
        <taxon>Waddlia</taxon>
    </lineage>
</organism>
<feature type="compositionally biased region" description="Basic and acidic residues" evidence="1">
    <location>
        <begin position="1"/>
        <end position="15"/>
    </location>
</feature>
<dbReference type="EMBL" id="FR872653">
    <property type="protein sequence ID" value="CCB91418.1"/>
    <property type="molecule type" value="Genomic_DNA"/>
</dbReference>
<dbReference type="AlphaFoldDB" id="F8LDE2"/>
<evidence type="ECO:0000256" key="1">
    <source>
        <dbReference type="SAM" id="MobiDB-lite"/>
    </source>
</evidence>
<proteinExistence type="predicted"/>
<gene>
    <name evidence="2" type="ORF">WCH_AD01600</name>
</gene>
<evidence type="ECO:0000313" key="2">
    <source>
        <dbReference type="EMBL" id="CCB91418.1"/>
    </source>
</evidence>
<feature type="compositionally biased region" description="Basic and acidic residues" evidence="1">
    <location>
        <begin position="32"/>
        <end position="41"/>
    </location>
</feature>
<accession>F8LDE2</accession>
<feature type="region of interest" description="Disordered" evidence="1">
    <location>
        <begin position="1"/>
        <end position="41"/>
    </location>
</feature>
<reference evidence="2" key="1">
    <citation type="submission" date="2011-05" db="EMBL/GenBank/DDBJ databases">
        <title>Unity in variety -- the pan-genome of the Chlamydiae.</title>
        <authorList>
            <person name="Collingro A."/>
            <person name="Tischler P."/>
            <person name="Weinmaier T."/>
            <person name="Penz T."/>
            <person name="Heinz E."/>
            <person name="Brunham R.C."/>
            <person name="Read T.D."/>
            <person name="Bavoil P.M."/>
            <person name="Sachse K."/>
            <person name="Kahane S."/>
            <person name="Friedman M.G."/>
            <person name="Rattei T."/>
            <person name="Myers G.S.A."/>
            <person name="Horn M."/>
        </authorList>
    </citation>
    <scope>NUCLEOTIDE SEQUENCE</scope>
    <source>
        <strain evidence="2">2032/99</strain>
    </source>
</reference>
<sequence>MFNRKLEVPMAENKKTIKTQPSKKSITSKKKSTSDKTVESERLLTAEGWKRRRRKEMK</sequence>